<gene>
    <name evidence="2" type="ORF">CATMQ487_19840</name>
</gene>
<reference evidence="2" key="1">
    <citation type="submission" date="2022-04" db="EMBL/GenBank/DDBJ databases">
        <title>Whole genome sequence of Sphaerotilus sp. FB-5.</title>
        <authorList>
            <person name="Takeda M."/>
            <person name="Narihara S."/>
            <person name="Akimoto M."/>
            <person name="Akimoto R."/>
            <person name="Nishiyashiki S."/>
            <person name="Murakami T."/>
        </authorList>
    </citation>
    <scope>NUCLEOTIDE SEQUENCE</scope>
    <source>
        <strain evidence="2">FB-5</strain>
    </source>
</reference>
<feature type="signal peptide" evidence="1">
    <location>
        <begin position="1"/>
        <end position="17"/>
    </location>
</feature>
<sequence>MALLAGLLTGLAVQAQAVDAPVAGASVAGASVAGAPVAGLQPDRRPAAAPRLSAVVADVALKQRRLAGISQPWPGNVERIAEQGAWFSPMFAPGMTGRYDLRGLHPPSAAGRP</sequence>
<evidence type="ECO:0000256" key="1">
    <source>
        <dbReference type="SAM" id="SignalP"/>
    </source>
</evidence>
<keyword evidence="1" id="KW-0732">Signal</keyword>
<evidence type="ECO:0000313" key="2">
    <source>
        <dbReference type="EMBL" id="BDI05014.1"/>
    </source>
</evidence>
<feature type="chain" id="PRO_5046610620" evidence="1">
    <location>
        <begin position="18"/>
        <end position="113"/>
    </location>
</feature>
<proteinExistence type="predicted"/>
<dbReference type="Proteomes" id="UP001057498">
    <property type="component" value="Chromosome"/>
</dbReference>
<evidence type="ECO:0000313" key="3">
    <source>
        <dbReference type="Proteomes" id="UP001057498"/>
    </source>
</evidence>
<dbReference type="RefSeq" id="WP_251973088.1">
    <property type="nucleotide sequence ID" value="NZ_AP025730.1"/>
</dbReference>
<keyword evidence="3" id="KW-1185">Reference proteome</keyword>
<organism evidence="2 3">
    <name type="scientific">Sphaerotilus microaerophilus</name>
    <dbReference type="NCBI Taxonomy" id="2914710"/>
    <lineage>
        <taxon>Bacteria</taxon>
        <taxon>Pseudomonadati</taxon>
        <taxon>Pseudomonadota</taxon>
        <taxon>Betaproteobacteria</taxon>
        <taxon>Burkholderiales</taxon>
        <taxon>Sphaerotilaceae</taxon>
        <taxon>Sphaerotilus</taxon>
    </lineage>
</organism>
<protein>
    <submittedName>
        <fullName evidence="2">Uncharacterized protein</fullName>
    </submittedName>
</protein>
<accession>A0ABN6PM02</accession>
<dbReference type="EMBL" id="AP025730">
    <property type="protein sequence ID" value="BDI05014.1"/>
    <property type="molecule type" value="Genomic_DNA"/>
</dbReference>
<name>A0ABN6PM02_9BURK</name>